<evidence type="ECO:0000259" key="1">
    <source>
        <dbReference type="PROSITE" id="PS51186"/>
    </source>
</evidence>
<dbReference type="InterPro" id="IPR016181">
    <property type="entry name" value="Acyl_CoA_acyltransferase"/>
</dbReference>
<keyword evidence="3" id="KW-1185">Reference proteome</keyword>
<name>U7QHF5_9CYAN</name>
<dbReference type="SUPFAM" id="SSF55729">
    <property type="entry name" value="Acyl-CoA N-acyltransferases (Nat)"/>
    <property type="match status" value="1"/>
</dbReference>
<reference evidence="2 3" key="1">
    <citation type="journal article" date="2013" name="Front. Microbiol.">
        <title>Comparative genomic analyses of the cyanobacterium, Lyngbya aestuarii BL J, a powerful hydrogen producer.</title>
        <authorList>
            <person name="Kothari A."/>
            <person name="Vaughn M."/>
            <person name="Garcia-Pichel F."/>
        </authorList>
    </citation>
    <scope>NUCLEOTIDE SEQUENCE [LARGE SCALE GENOMIC DNA]</scope>
    <source>
        <strain evidence="2 3">BL J</strain>
    </source>
</reference>
<dbReference type="EMBL" id="AUZM01000032">
    <property type="protein sequence ID" value="ERT06717.1"/>
    <property type="molecule type" value="Genomic_DNA"/>
</dbReference>
<dbReference type="InterPro" id="IPR054597">
    <property type="entry name" value="FeeM_cat"/>
</dbReference>
<comment type="caution">
    <text evidence="2">The sequence shown here is derived from an EMBL/GenBank/DDBJ whole genome shotgun (WGS) entry which is preliminary data.</text>
</comment>
<dbReference type="GO" id="GO:0016747">
    <property type="term" value="F:acyltransferase activity, transferring groups other than amino-acyl groups"/>
    <property type="evidence" value="ECO:0007669"/>
    <property type="project" value="InterPro"/>
</dbReference>
<feature type="domain" description="N-acetyltransferase" evidence="1">
    <location>
        <begin position="2"/>
        <end position="170"/>
    </location>
</feature>
<gene>
    <name evidence="2" type="ORF">M595_3317</name>
</gene>
<protein>
    <submittedName>
        <fullName evidence="2">Acetyltransferase domain protein</fullName>
    </submittedName>
</protein>
<dbReference type="InterPro" id="IPR000182">
    <property type="entry name" value="GNAT_dom"/>
</dbReference>
<dbReference type="PROSITE" id="PS51186">
    <property type="entry name" value="GNAT"/>
    <property type="match status" value="1"/>
</dbReference>
<dbReference type="Pfam" id="PF21926">
    <property type="entry name" value="FeeM"/>
    <property type="match status" value="1"/>
</dbReference>
<organism evidence="2 3">
    <name type="scientific">Lyngbya aestuarii BL J</name>
    <dbReference type="NCBI Taxonomy" id="1348334"/>
    <lineage>
        <taxon>Bacteria</taxon>
        <taxon>Bacillati</taxon>
        <taxon>Cyanobacteriota</taxon>
        <taxon>Cyanophyceae</taxon>
        <taxon>Oscillatoriophycideae</taxon>
        <taxon>Oscillatoriales</taxon>
        <taxon>Microcoleaceae</taxon>
        <taxon>Lyngbya</taxon>
    </lineage>
</organism>
<proteinExistence type="predicted"/>
<sequence>MLEIRLAKTPEEKEQVFRLRYQIYVEEIGYTLKYTNHNNDKIEEPLDNSGNIFVAFKDGELVGTARSNYAKNSDLGYYTELYKMREIAKNEHPLSTSIGTKFMIQKHLRGSRIAFGIMQTHYNQLLLDQIKFDFIDCEPHMIPFFQKLGYQTIDMINHPEYGSGMAMMLDVFNLKHLQRVKSPFMRLHIKDFNFSKHGINIVNIKP</sequence>
<accession>U7QHF5</accession>
<dbReference type="Proteomes" id="UP000017127">
    <property type="component" value="Unassembled WGS sequence"/>
</dbReference>
<dbReference type="AlphaFoldDB" id="U7QHF5"/>
<dbReference type="Gene3D" id="3.40.630.30">
    <property type="match status" value="1"/>
</dbReference>
<evidence type="ECO:0000313" key="2">
    <source>
        <dbReference type="EMBL" id="ERT06717.1"/>
    </source>
</evidence>
<keyword evidence="2" id="KW-0808">Transferase</keyword>
<evidence type="ECO:0000313" key="3">
    <source>
        <dbReference type="Proteomes" id="UP000017127"/>
    </source>
</evidence>